<feature type="compositionally biased region" description="Low complexity" evidence="2">
    <location>
        <begin position="364"/>
        <end position="379"/>
    </location>
</feature>
<name>H8Z7N9_9GAMM</name>
<protein>
    <recommendedName>
        <fullName evidence="3">DUF4124 domain-containing protein</fullName>
    </recommendedName>
</protein>
<accession>H8Z7N9</accession>
<proteinExistence type="predicted"/>
<dbReference type="AlphaFoldDB" id="H8Z7N9"/>
<evidence type="ECO:0000256" key="1">
    <source>
        <dbReference type="SAM" id="Coils"/>
    </source>
</evidence>
<dbReference type="HOGENOM" id="CLU_058433_0_0_6"/>
<sequence length="396" mass="43875">MISRLHSSALLRGRSQERALYSNHFRPRAALAAALALGLGAFSLSAPGQQLYRWVDDDGKTHFSDRLPPEATGKARVELSEEGIPVREVERAKTREEWLQEQELERLRRETQAQVDKQRKEDEILLRSYRSADDLMMMRDGKIEAIDVMIQQIKGNIRRLQNRVNRLQANAADLERAGKPIHPTLEGDIRSTKDNIEDQLALILQHERDKQGVYEKFAEDLERFRRLKDVREPVVDQSSEQVRLGLKNLVLCANDRECDLLWGQAIGYVEAHSTQPIESLSDNVVITTAPQDEEDISLIVSRIAIDATSPDAGSVLFLDLQCSSYTETASSCRTPARIEVLEGFRAALLGDAAGRMPEDKSGEDAGAAGTEATSAAPERAPAPAPAPAQKPAPAGQ</sequence>
<dbReference type="Pfam" id="PF13511">
    <property type="entry name" value="DUF4124"/>
    <property type="match status" value="1"/>
</dbReference>
<keyword evidence="5" id="KW-1185">Reference proteome</keyword>
<feature type="domain" description="DUF4124" evidence="3">
    <location>
        <begin position="42"/>
        <end position="80"/>
    </location>
</feature>
<dbReference type="Proteomes" id="UP000002964">
    <property type="component" value="Unassembled WGS sequence"/>
</dbReference>
<dbReference type="EMBL" id="JH603170">
    <property type="protein sequence ID" value="EIC19892.1"/>
    <property type="molecule type" value="Genomic_DNA"/>
</dbReference>
<dbReference type="InterPro" id="IPR025392">
    <property type="entry name" value="DUF4124"/>
</dbReference>
<evidence type="ECO:0000313" key="5">
    <source>
        <dbReference type="Proteomes" id="UP000002964"/>
    </source>
</evidence>
<evidence type="ECO:0000259" key="3">
    <source>
        <dbReference type="Pfam" id="PF13511"/>
    </source>
</evidence>
<organism evidence="4 5">
    <name type="scientific">Thiorhodovibrio frisius</name>
    <dbReference type="NCBI Taxonomy" id="631362"/>
    <lineage>
        <taxon>Bacteria</taxon>
        <taxon>Pseudomonadati</taxon>
        <taxon>Pseudomonadota</taxon>
        <taxon>Gammaproteobacteria</taxon>
        <taxon>Chromatiales</taxon>
        <taxon>Chromatiaceae</taxon>
        <taxon>Thiorhodovibrio</taxon>
    </lineage>
</organism>
<feature type="region of interest" description="Disordered" evidence="2">
    <location>
        <begin position="354"/>
        <end position="396"/>
    </location>
</feature>
<gene>
    <name evidence="4" type="ORF">Thi970DRAFT_03498</name>
</gene>
<dbReference type="OrthoDB" id="7064973at2"/>
<keyword evidence="1" id="KW-0175">Coiled coil</keyword>
<reference evidence="4 5" key="2">
    <citation type="submission" date="2011-11" db="EMBL/GenBank/DDBJ databases">
        <authorList>
            <consortium name="US DOE Joint Genome Institute"/>
            <person name="Lucas S."/>
            <person name="Han J."/>
            <person name="Lapidus A."/>
            <person name="Cheng J.-F."/>
            <person name="Goodwin L."/>
            <person name="Pitluck S."/>
            <person name="Peters L."/>
            <person name="Ovchinnikova G."/>
            <person name="Zhang X."/>
            <person name="Detter J.C."/>
            <person name="Han C."/>
            <person name="Tapia R."/>
            <person name="Land M."/>
            <person name="Hauser L."/>
            <person name="Kyrpides N."/>
            <person name="Ivanova N."/>
            <person name="Pagani I."/>
            <person name="Vogl K."/>
            <person name="Liu Z."/>
            <person name="Overmann J."/>
            <person name="Frigaard N.-U."/>
            <person name="Bryant D."/>
            <person name="Woyke T."/>
        </authorList>
    </citation>
    <scope>NUCLEOTIDE SEQUENCE [LARGE SCALE GENOMIC DNA]</scope>
    <source>
        <strain evidence="4 5">970</strain>
    </source>
</reference>
<dbReference type="STRING" id="631362.Thi970DRAFT_03498"/>
<feature type="compositionally biased region" description="Pro residues" evidence="2">
    <location>
        <begin position="380"/>
        <end position="390"/>
    </location>
</feature>
<feature type="coiled-coil region" evidence="1">
    <location>
        <begin position="101"/>
        <end position="177"/>
    </location>
</feature>
<reference evidence="5" key="1">
    <citation type="submission" date="2011-06" db="EMBL/GenBank/DDBJ databases">
        <authorList>
            <consortium name="US DOE Joint Genome Institute (JGI-PGF)"/>
            <person name="Lucas S."/>
            <person name="Han J."/>
            <person name="Lapidus A."/>
            <person name="Cheng J.-F."/>
            <person name="Goodwin L."/>
            <person name="Pitluck S."/>
            <person name="Peters L."/>
            <person name="Land M.L."/>
            <person name="Hauser L."/>
            <person name="Vogl K."/>
            <person name="Liu Z."/>
            <person name="Overmann J."/>
            <person name="Frigaard N.-U."/>
            <person name="Bryant D.A."/>
            <person name="Woyke T.J."/>
        </authorList>
    </citation>
    <scope>NUCLEOTIDE SEQUENCE [LARGE SCALE GENOMIC DNA]</scope>
    <source>
        <strain evidence="5">970</strain>
    </source>
</reference>
<evidence type="ECO:0000313" key="4">
    <source>
        <dbReference type="EMBL" id="EIC19892.1"/>
    </source>
</evidence>
<evidence type="ECO:0000256" key="2">
    <source>
        <dbReference type="SAM" id="MobiDB-lite"/>
    </source>
</evidence>
<dbReference type="eggNOG" id="COG2433">
    <property type="taxonomic scope" value="Bacteria"/>
</dbReference>